<proteinExistence type="predicted"/>
<dbReference type="Proteomes" id="UP000283255">
    <property type="component" value="Unassembled WGS sequence"/>
</dbReference>
<reference evidence="1 2" key="2">
    <citation type="submission" date="2019-01" db="EMBL/GenBank/DDBJ databases">
        <title>Motilimonas pumilus sp. nov., isolated from the gut of sea cucumber (Apostichopus japonicus).</title>
        <authorList>
            <person name="Wang F.-Q."/>
            <person name="Ren L.-H."/>
            <person name="Lin Y.-W."/>
            <person name="Sun G.-H."/>
            <person name="Du Z.-J."/>
            <person name="Zhao J.-X."/>
            <person name="Liu X.-J."/>
            <person name="Liu L.-J."/>
        </authorList>
    </citation>
    <scope>NUCLEOTIDE SEQUENCE [LARGE SCALE GENOMIC DNA]</scope>
    <source>
        <strain evidence="1 2">PLHSC7-2</strain>
    </source>
</reference>
<accession>A0A418YA66</accession>
<name>A0A418YA66_9GAMM</name>
<dbReference type="AlphaFoldDB" id="A0A418YA66"/>
<sequence>MKDKVALAIFTFVIGFGVGGQAVRYIIEDSMNDSIQRNHEFRAFEAQSHLVVAKAVRDNRLDEAIAFSESIMDRNISFFLKQEIKDSSIDSLIRQAKDYKVKDCSNKCLPSLNN</sequence>
<reference evidence="1 2" key="1">
    <citation type="submission" date="2018-09" db="EMBL/GenBank/DDBJ databases">
        <authorList>
            <person name="Wang F."/>
        </authorList>
    </citation>
    <scope>NUCLEOTIDE SEQUENCE [LARGE SCALE GENOMIC DNA]</scope>
    <source>
        <strain evidence="1 2">PLHSC7-2</strain>
    </source>
</reference>
<evidence type="ECO:0000313" key="1">
    <source>
        <dbReference type="EMBL" id="RJG38990.1"/>
    </source>
</evidence>
<protein>
    <submittedName>
        <fullName evidence="1">Uncharacterized protein</fullName>
    </submittedName>
</protein>
<keyword evidence="2" id="KW-1185">Reference proteome</keyword>
<organism evidence="1 2">
    <name type="scientific">Motilimonas pumila</name>
    <dbReference type="NCBI Taxonomy" id="2303987"/>
    <lineage>
        <taxon>Bacteria</taxon>
        <taxon>Pseudomonadati</taxon>
        <taxon>Pseudomonadota</taxon>
        <taxon>Gammaproteobacteria</taxon>
        <taxon>Alteromonadales</taxon>
        <taxon>Alteromonadales genera incertae sedis</taxon>
        <taxon>Motilimonas</taxon>
    </lineage>
</organism>
<evidence type="ECO:0000313" key="2">
    <source>
        <dbReference type="Proteomes" id="UP000283255"/>
    </source>
</evidence>
<dbReference type="RefSeq" id="WP_119912310.1">
    <property type="nucleotide sequence ID" value="NZ_QZCH01000037.1"/>
</dbReference>
<comment type="caution">
    <text evidence="1">The sequence shown here is derived from an EMBL/GenBank/DDBJ whole genome shotgun (WGS) entry which is preliminary data.</text>
</comment>
<dbReference type="EMBL" id="QZCH01000037">
    <property type="protein sequence ID" value="RJG38990.1"/>
    <property type="molecule type" value="Genomic_DNA"/>
</dbReference>
<gene>
    <name evidence="1" type="ORF">D1Z90_18630</name>
</gene>